<protein>
    <submittedName>
        <fullName evidence="1">Uncharacterized protein</fullName>
    </submittedName>
</protein>
<dbReference type="EMBL" id="JASPKZ010000013">
    <property type="protein sequence ID" value="KAJ9601501.1"/>
    <property type="molecule type" value="Genomic_DNA"/>
</dbReference>
<dbReference type="Proteomes" id="UP001233999">
    <property type="component" value="Unassembled WGS sequence"/>
</dbReference>
<accession>A0AAD8AMS9</accession>
<sequence length="60" mass="6857">RSEKVLKLTLHLPKLNVISHQDKSNSCLASAWLHVLSHTHFWSPLFASDKKNYVYSAVPL</sequence>
<gene>
    <name evidence="1" type="ORF">L9F63_000340</name>
</gene>
<reference evidence="1" key="2">
    <citation type="submission" date="2023-05" db="EMBL/GenBank/DDBJ databases">
        <authorList>
            <person name="Fouks B."/>
        </authorList>
    </citation>
    <scope>NUCLEOTIDE SEQUENCE</scope>
    <source>
        <strain evidence="1">Stay&amp;Tobe</strain>
        <tissue evidence="1">Testes</tissue>
    </source>
</reference>
<organism evidence="1 2">
    <name type="scientific">Diploptera punctata</name>
    <name type="common">Pacific beetle cockroach</name>
    <dbReference type="NCBI Taxonomy" id="6984"/>
    <lineage>
        <taxon>Eukaryota</taxon>
        <taxon>Metazoa</taxon>
        <taxon>Ecdysozoa</taxon>
        <taxon>Arthropoda</taxon>
        <taxon>Hexapoda</taxon>
        <taxon>Insecta</taxon>
        <taxon>Pterygota</taxon>
        <taxon>Neoptera</taxon>
        <taxon>Polyneoptera</taxon>
        <taxon>Dictyoptera</taxon>
        <taxon>Blattodea</taxon>
        <taxon>Blaberoidea</taxon>
        <taxon>Blaberidae</taxon>
        <taxon>Diplopterinae</taxon>
        <taxon>Diploptera</taxon>
    </lineage>
</organism>
<name>A0AAD8AMS9_DIPPU</name>
<evidence type="ECO:0000313" key="1">
    <source>
        <dbReference type="EMBL" id="KAJ9601501.1"/>
    </source>
</evidence>
<comment type="caution">
    <text evidence="1">The sequence shown here is derived from an EMBL/GenBank/DDBJ whole genome shotgun (WGS) entry which is preliminary data.</text>
</comment>
<evidence type="ECO:0000313" key="2">
    <source>
        <dbReference type="Proteomes" id="UP001233999"/>
    </source>
</evidence>
<keyword evidence="2" id="KW-1185">Reference proteome</keyword>
<proteinExistence type="predicted"/>
<feature type="non-terminal residue" evidence="1">
    <location>
        <position position="60"/>
    </location>
</feature>
<reference evidence="1" key="1">
    <citation type="journal article" date="2023" name="IScience">
        <title>Live-bearing cockroach genome reveals convergent evolutionary mechanisms linked to viviparity in insects and beyond.</title>
        <authorList>
            <person name="Fouks B."/>
            <person name="Harrison M.C."/>
            <person name="Mikhailova A.A."/>
            <person name="Marchal E."/>
            <person name="English S."/>
            <person name="Carruthers M."/>
            <person name="Jennings E.C."/>
            <person name="Chiamaka E.L."/>
            <person name="Frigard R.A."/>
            <person name="Pippel M."/>
            <person name="Attardo G.M."/>
            <person name="Benoit J.B."/>
            <person name="Bornberg-Bauer E."/>
            <person name="Tobe S.S."/>
        </authorList>
    </citation>
    <scope>NUCLEOTIDE SEQUENCE</scope>
    <source>
        <strain evidence="1">Stay&amp;Tobe</strain>
    </source>
</reference>
<dbReference type="AlphaFoldDB" id="A0AAD8AMS9"/>